<name>A0A521C0D6_SACCC</name>
<reference evidence="1 2" key="1">
    <citation type="submission" date="2017-05" db="EMBL/GenBank/DDBJ databases">
        <authorList>
            <person name="Varghese N."/>
            <person name="Submissions S."/>
        </authorList>
    </citation>
    <scope>NUCLEOTIDE SEQUENCE [LARGE SCALE GENOMIC DNA]</scope>
    <source>
        <strain evidence="1 2">DSM 27040</strain>
    </source>
</reference>
<gene>
    <name evidence="1" type="ORF">SAMN06265379_102232</name>
</gene>
<proteinExistence type="predicted"/>
<dbReference type="EMBL" id="FXTB01000002">
    <property type="protein sequence ID" value="SMO52281.1"/>
    <property type="molecule type" value="Genomic_DNA"/>
</dbReference>
<keyword evidence="2" id="KW-1185">Reference proteome</keyword>
<dbReference type="AlphaFoldDB" id="A0A521C0D6"/>
<organism evidence="1 2">
    <name type="scientific">Saccharicrinis carchari</name>
    <dbReference type="NCBI Taxonomy" id="1168039"/>
    <lineage>
        <taxon>Bacteria</taxon>
        <taxon>Pseudomonadati</taxon>
        <taxon>Bacteroidota</taxon>
        <taxon>Bacteroidia</taxon>
        <taxon>Marinilabiliales</taxon>
        <taxon>Marinilabiliaceae</taxon>
        <taxon>Saccharicrinis</taxon>
    </lineage>
</organism>
<dbReference type="OrthoDB" id="1121815at2"/>
<dbReference type="Proteomes" id="UP000319040">
    <property type="component" value="Unassembled WGS sequence"/>
</dbReference>
<protein>
    <submittedName>
        <fullName evidence="1">Uncharacterized protein</fullName>
    </submittedName>
</protein>
<sequence length="99" mass="11828">MEKWARKLKLLINKRDALLHQLNEVTGQNHSYSSLKNINISDFKQIDAKIIFSKLQKAIEEYNEALKKRDEKMFGKFLDSLIHERPPTQESRNWCAYKY</sequence>
<evidence type="ECO:0000313" key="1">
    <source>
        <dbReference type="EMBL" id="SMO52281.1"/>
    </source>
</evidence>
<evidence type="ECO:0000313" key="2">
    <source>
        <dbReference type="Proteomes" id="UP000319040"/>
    </source>
</evidence>
<dbReference type="RefSeq" id="WP_142532533.1">
    <property type="nucleotide sequence ID" value="NZ_FXTB01000002.1"/>
</dbReference>
<accession>A0A521C0D6</accession>